<evidence type="ECO:0000256" key="4">
    <source>
        <dbReference type="ARBA" id="ARBA00022989"/>
    </source>
</evidence>
<feature type="transmembrane region" description="Helical" evidence="7">
    <location>
        <begin position="211"/>
        <end position="234"/>
    </location>
</feature>
<evidence type="ECO:0000256" key="6">
    <source>
        <dbReference type="SAM" id="MobiDB-lite"/>
    </source>
</evidence>
<evidence type="ECO:0000256" key="5">
    <source>
        <dbReference type="ARBA" id="ARBA00023136"/>
    </source>
</evidence>
<evidence type="ECO:0000256" key="1">
    <source>
        <dbReference type="ARBA" id="ARBA00004651"/>
    </source>
</evidence>
<proteinExistence type="predicted"/>
<feature type="transmembrane region" description="Helical" evidence="7">
    <location>
        <begin position="270"/>
        <end position="287"/>
    </location>
</feature>
<comment type="subcellular location">
    <subcellularLocation>
        <location evidence="1">Cell membrane</location>
        <topology evidence="1">Multi-pass membrane protein</topology>
    </subcellularLocation>
</comment>
<keyword evidence="4 7" id="KW-1133">Transmembrane helix</keyword>
<evidence type="ECO:0000256" key="7">
    <source>
        <dbReference type="SAM" id="Phobius"/>
    </source>
</evidence>
<comment type="caution">
    <text evidence="8">The sequence shown here is derived from an EMBL/GenBank/DDBJ whole genome shotgun (WGS) entry which is preliminary data.</text>
</comment>
<dbReference type="PANTHER" id="PTHR40277">
    <property type="entry name" value="BLL5419 PROTEIN"/>
    <property type="match status" value="1"/>
</dbReference>
<dbReference type="RefSeq" id="WP_252436043.1">
    <property type="nucleotide sequence ID" value="NZ_JAGSOV010000011.1"/>
</dbReference>
<sequence length="371" mass="38115">MKHSIPTRPTPWLRLLVGVGIIVGLIAVLGKDAFAKGISVIGPLSILAALGIGLLTTVLSALRWQLVARRVGLRLRARDAIAETYRASFLNAVLPSGVLGDVDRAVRHGRDSGDMARGARAVVLERTAGQIVLIAVACIVLPTQPALVAAVLSGPGYPPVAVAIGAVAVLIATTGVAIVIARHRPGASKWRRVLGAAMADARKGLLARDTWPALFGLSLASLAGFLVLFLVAAYSAGATAPLWQLVPLLLMALLAMALPVNIGGWGPREGIAALGFWMAGLGAPLGITTSVAYGVLALIASLPGGVVLLLRRAARARAERGLALAEHHGGQAVPVTAPIPVVEPGPRPGPRPAPHAAAPVPPAGRPEWLPR</sequence>
<keyword evidence="2" id="KW-1003">Cell membrane</keyword>
<keyword evidence="5 7" id="KW-0472">Membrane</keyword>
<evidence type="ECO:0000256" key="2">
    <source>
        <dbReference type="ARBA" id="ARBA00022475"/>
    </source>
</evidence>
<protein>
    <submittedName>
        <fullName evidence="8">Flippase-like domain-containing protein</fullName>
    </submittedName>
</protein>
<feature type="transmembrane region" description="Helical" evidence="7">
    <location>
        <begin position="131"/>
        <end position="154"/>
    </location>
</feature>
<evidence type="ECO:0000313" key="9">
    <source>
        <dbReference type="Proteomes" id="UP001165283"/>
    </source>
</evidence>
<dbReference type="PANTHER" id="PTHR40277:SF1">
    <property type="entry name" value="BLL5419 PROTEIN"/>
    <property type="match status" value="1"/>
</dbReference>
<feature type="transmembrane region" description="Helical" evidence="7">
    <location>
        <begin position="160"/>
        <end position="181"/>
    </location>
</feature>
<dbReference type="Pfam" id="PF03706">
    <property type="entry name" value="LPG_synthase_TM"/>
    <property type="match status" value="1"/>
</dbReference>
<feature type="region of interest" description="Disordered" evidence="6">
    <location>
        <begin position="336"/>
        <end position="371"/>
    </location>
</feature>
<feature type="compositionally biased region" description="Pro residues" evidence="6">
    <location>
        <begin position="341"/>
        <end position="364"/>
    </location>
</feature>
<accession>A0ABT0ZUL8</accession>
<evidence type="ECO:0000313" key="8">
    <source>
        <dbReference type="EMBL" id="MCO1654427.1"/>
    </source>
</evidence>
<dbReference type="Proteomes" id="UP001165283">
    <property type="component" value="Unassembled WGS sequence"/>
</dbReference>
<reference evidence="8" key="1">
    <citation type="submission" date="2021-04" db="EMBL/GenBank/DDBJ databases">
        <title>Pseudonocardia sp. nov., isolated from sandy soil of mangrove forest.</title>
        <authorList>
            <person name="Zan Z."/>
            <person name="Huang R."/>
            <person name="Liu W."/>
        </authorList>
    </citation>
    <scope>NUCLEOTIDE SEQUENCE</scope>
    <source>
        <strain evidence="8">S2-4</strain>
    </source>
</reference>
<gene>
    <name evidence="8" type="ORF">KDL28_05100</name>
</gene>
<name>A0ABT0ZUL8_9PSEU</name>
<dbReference type="InterPro" id="IPR022791">
    <property type="entry name" value="L-PG_synthase/AglD"/>
</dbReference>
<dbReference type="EMBL" id="JAGSOV010000011">
    <property type="protein sequence ID" value="MCO1654427.1"/>
    <property type="molecule type" value="Genomic_DNA"/>
</dbReference>
<feature type="transmembrane region" description="Helical" evidence="7">
    <location>
        <begin position="12"/>
        <end position="29"/>
    </location>
</feature>
<feature type="transmembrane region" description="Helical" evidence="7">
    <location>
        <begin position="41"/>
        <end position="62"/>
    </location>
</feature>
<organism evidence="8 9">
    <name type="scientific">Pseudonocardia humida</name>
    <dbReference type="NCBI Taxonomy" id="2800819"/>
    <lineage>
        <taxon>Bacteria</taxon>
        <taxon>Bacillati</taxon>
        <taxon>Actinomycetota</taxon>
        <taxon>Actinomycetes</taxon>
        <taxon>Pseudonocardiales</taxon>
        <taxon>Pseudonocardiaceae</taxon>
        <taxon>Pseudonocardia</taxon>
    </lineage>
</organism>
<keyword evidence="3 7" id="KW-0812">Transmembrane</keyword>
<keyword evidence="9" id="KW-1185">Reference proteome</keyword>
<evidence type="ECO:0000256" key="3">
    <source>
        <dbReference type="ARBA" id="ARBA00022692"/>
    </source>
</evidence>
<feature type="transmembrane region" description="Helical" evidence="7">
    <location>
        <begin position="293"/>
        <end position="310"/>
    </location>
</feature>
<feature type="transmembrane region" description="Helical" evidence="7">
    <location>
        <begin position="240"/>
        <end position="258"/>
    </location>
</feature>